<keyword evidence="4" id="KW-0997">Cell inner membrane</keyword>
<evidence type="ECO:0000259" key="19">
    <source>
        <dbReference type="Pfam" id="PF02706"/>
    </source>
</evidence>
<dbReference type="InterPro" id="IPR025669">
    <property type="entry name" value="AAA_dom"/>
</dbReference>
<evidence type="ECO:0000313" key="23">
    <source>
        <dbReference type="Proteomes" id="UP000414233"/>
    </source>
</evidence>
<dbReference type="Pfam" id="PF23607">
    <property type="entry name" value="WZC_N"/>
    <property type="match status" value="1"/>
</dbReference>
<dbReference type="InterPro" id="IPR050445">
    <property type="entry name" value="Bact_polysacc_biosynth/exp"/>
</dbReference>
<reference evidence="22 23" key="1">
    <citation type="submission" date="2019-08" db="EMBL/GenBank/DDBJ databases">
        <authorList>
            <person name="Peeters C."/>
        </authorList>
    </citation>
    <scope>NUCLEOTIDE SEQUENCE [LARGE SCALE GENOMIC DNA]</scope>
    <source>
        <strain evidence="22 23">LMG 30175</strain>
    </source>
</reference>
<dbReference type="NCBIfam" id="TIGR01007">
    <property type="entry name" value="eps_fam"/>
    <property type="match status" value="1"/>
</dbReference>
<dbReference type="Proteomes" id="UP000414233">
    <property type="component" value="Unassembled WGS sequence"/>
</dbReference>
<dbReference type="InterPro" id="IPR005700">
    <property type="entry name" value="EPS_ExoP-like"/>
</dbReference>
<feature type="domain" description="AAA" evidence="20">
    <location>
        <begin position="555"/>
        <end position="685"/>
    </location>
</feature>
<accession>A0A5E4URK9</accession>
<evidence type="ECO:0000256" key="13">
    <source>
        <dbReference type="ARBA" id="ARBA00023169"/>
    </source>
</evidence>
<evidence type="ECO:0000256" key="3">
    <source>
        <dbReference type="ARBA" id="ARBA00022475"/>
    </source>
</evidence>
<dbReference type="GO" id="GO:0005524">
    <property type="term" value="F:ATP binding"/>
    <property type="evidence" value="ECO:0007669"/>
    <property type="project" value="UniProtKB-KW"/>
</dbReference>
<dbReference type="CDD" id="cd05387">
    <property type="entry name" value="BY-kinase"/>
    <property type="match status" value="1"/>
</dbReference>
<evidence type="ECO:0000256" key="11">
    <source>
        <dbReference type="ARBA" id="ARBA00023136"/>
    </source>
</evidence>
<keyword evidence="12" id="KW-0829">Tyrosine-protein kinase</keyword>
<sequence>MTQNPQPISILGLPERDEAHFDLGDSLDTLYDNRKLIAIITLIVSMLGFAYALLATPIYRSDILIQVEDSPTSANNVLSGVASMFDVKTAASDEMEILKSRKVVWKTVEEQRLYLQVRPRYFPLIGRWVASFADTLSTPGLFGLGGYVWGNERADVIRFETPSSMYDVPFTIAAQGRGRYLLHSGRAGIDARGEVGRVLHVSTPDGDVDLLIARLDAKPGARFVMRRFSIQQTVERLQSDLQISMHGKDSNVISVRLDGADPERVKGTLAEIGKQYVQQNIERKAEEAAKSLAFLDGEWPKAKAALEKAEAAFNTFRTTYGALSLGEEASAVLQQSVDAQGRLTDLQQKRQDLSARFTEQHPALIGVNDQIRELRARMGQIDERARRLPDLQQTAVRLQRDVQINSDLYTNLLSTTQQLRLLRAGKTGNARLVDEARAAELPVKPNRPLVAALSVLAGLCLGCGVAWVRKTLFGGIRHPYDVERVSGVPVYAAVPHSREQAALHAQMSAGNAGLQILARSGADTAAIESLRSFRTALQFALLDAPNNVVLISGPTPGVGKSFISMNVAAVLAASSQRVLLLEGDLRKGYLHRYLGMPSHPGLSDLLAGTAATEDVIRRQVLPNLDFVSRGTLVDNPAELLTHDNLRAFIEAMKTAYDIVIIDSPPVLPVADTAALGRLAGLVFVVVRQNATRAADVRETVRRLGQVGIKPRGMVFNDMTPRPGNYGYGYGRYRYSDEAYGKYRPEPS</sequence>
<protein>
    <recommendedName>
        <fullName evidence="16">Putative tyrosine-protein kinase EpsB</fullName>
    </recommendedName>
    <alternativeName>
        <fullName evidence="17">EPS I polysaccharide export protein EpsB</fullName>
    </alternativeName>
</protein>
<dbReference type="Pfam" id="PF02706">
    <property type="entry name" value="Wzz"/>
    <property type="match status" value="1"/>
</dbReference>
<comment type="catalytic activity">
    <reaction evidence="14">
        <text>L-tyrosyl-[protein] + ATP = O-phospho-L-tyrosyl-[protein] + ADP + H(+)</text>
        <dbReference type="Rhea" id="RHEA:10596"/>
        <dbReference type="Rhea" id="RHEA-COMP:10136"/>
        <dbReference type="Rhea" id="RHEA-COMP:20101"/>
        <dbReference type="ChEBI" id="CHEBI:15378"/>
        <dbReference type="ChEBI" id="CHEBI:30616"/>
        <dbReference type="ChEBI" id="CHEBI:46858"/>
        <dbReference type="ChEBI" id="CHEBI:61978"/>
        <dbReference type="ChEBI" id="CHEBI:456216"/>
    </reaction>
</comment>
<keyword evidence="7" id="KW-0547">Nucleotide-binding</keyword>
<keyword evidence="10 18" id="KW-1133">Transmembrane helix</keyword>
<dbReference type="GO" id="GO:0042802">
    <property type="term" value="F:identical protein binding"/>
    <property type="evidence" value="ECO:0007669"/>
    <property type="project" value="UniProtKB-ARBA"/>
</dbReference>
<evidence type="ECO:0000256" key="4">
    <source>
        <dbReference type="ARBA" id="ARBA00022519"/>
    </source>
</evidence>
<evidence type="ECO:0000256" key="15">
    <source>
        <dbReference type="ARBA" id="ARBA00054296"/>
    </source>
</evidence>
<comment type="subcellular location">
    <subcellularLocation>
        <location evidence="1">Cell inner membrane</location>
        <topology evidence="1">Multi-pass membrane protein</topology>
    </subcellularLocation>
</comment>
<dbReference type="GO" id="GO:0004713">
    <property type="term" value="F:protein tyrosine kinase activity"/>
    <property type="evidence" value="ECO:0007669"/>
    <property type="project" value="UniProtKB-KW"/>
</dbReference>
<evidence type="ECO:0000256" key="6">
    <source>
        <dbReference type="ARBA" id="ARBA00022692"/>
    </source>
</evidence>
<comment type="function">
    <text evidence="15">Probably involved in polymerization and/or export of exopolysaccharide EPS I which functions as a virulence factor. May be involved in an ATP-dependent process in the pathway for EPS I production, possibly export of the trimeric repeat units across the inner membrane or their polymerization.</text>
</comment>
<dbReference type="InterPro" id="IPR027417">
    <property type="entry name" value="P-loop_NTPase"/>
</dbReference>
<feature type="domain" description="Polysaccharide chain length determinant N-terminal" evidence="19">
    <location>
        <begin position="21"/>
        <end position="110"/>
    </location>
</feature>
<dbReference type="InterPro" id="IPR005702">
    <property type="entry name" value="Wzc-like_C"/>
</dbReference>
<evidence type="ECO:0000259" key="20">
    <source>
        <dbReference type="Pfam" id="PF13614"/>
    </source>
</evidence>
<keyword evidence="8 22" id="KW-0418">Kinase</keyword>
<dbReference type="InterPro" id="IPR032807">
    <property type="entry name" value="GNVR"/>
</dbReference>
<feature type="transmembrane region" description="Helical" evidence="18">
    <location>
        <begin position="36"/>
        <end position="54"/>
    </location>
</feature>
<name>A0A5E4URK9_9BURK</name>
<evidence type="ECO:0000256" key="17">
    <source>
        <dbReference type="ARBA" id="ARBA00081049"/>
    </source>
</evidence>
<evidence type="ECO:0000313" key="22">
    <source>
        <dbReference type="EMBL" id="VVE02567.1"/>
    </source>
</evidence>
<keyword evidence="13" id="KW-0270">Exopolysaccharide synthesis</keyword>
<organism evidence="22 23">
    <name type="scientific">Pandoraea terrae</name>
    <dbReference type="NCBI Taxonomy" id="1537710"/>
    <lineage>
        <taxon>Bacteria</taxon>
        <taxon>Pseudomonadati</taxon>
        <taxon>Pseudomonadota</taxon>
        <taxon>Betaproteobacteria</taxon>
        <taxon>Burkholderiales</taxon>
        <taxon>Burkholderiaceae</taxon>
        <taxon>Pandoraea</taxon>
    </lineage>
</organism>
<dbReference type="NCBIfam" id="TIGR01005">
    <property type="entry name" value="eps_transp_fam"/>
    <property type="match status" value="1"/>
</dbReference>
<dbReference type="Pfam" id="PF13807">
    <property type="entry name" value="GNVR"/>
    <property type="match status" value="1"/>
</dbReference>
<keyword evidence="11 18" id="KW-0472">Membrane</keyword>
<evidence type="ECO:0000256" key="10">
    <source>
        <dbReference type="ARBA" id="ARBA00022989"/>
    </source>
</evidence>
<dbReference type="PANTHER" id="PTHR32309">
    <property type="entry name" value="TYROSINE-PROTEIN KINASE"/>
    <property type="match status" value="1"/>
</dbReference>
<dbReference type="GO" id="GO:0000271">
    <property type="term" value="P:polysaccharide biosynthetic process"/>
    <property type="evidence" value="ECO:0007669"/>
    <property type="project" value="UniProtKB-KW"/>
</dbReference>
<evidence type="ECO:0000256" key="8">
    <source>
        <dbReference type="ARBA" id="ARBA00022777"/>
    </source>
</evidence>
<feature type="domain" description="Tyrosine-protein kinase G-rich" evidence="21">
    <location>
        <begin position="390"/>
        <end position="470"/>
    </location>
</feature>
<dbReference type="Pfam" id="PF13614">
    <property type="entry name" value="AAA_31"/>
    <property type="match status" value="1"/>
</dbReference>
<dbReference type="InterPro" id="IPR003856">
    <property type="entry name" value="LPS_length_determ_N"/>
</dbReference>
<evidence type="ECO:0000256" key="5">
    <source>
        <dbReference type="ARBA" id="ARBA00022679"/>
    </source>
</evidence>
<evidence type="ECO:0000256" key="1">
    <source>
        <dbReference type="ARBA" id="ARBA00004429"/>
    </source>
</evidence>
<evidence type="ECO:0000256" key="14">
    <source>
        <dbReference type="ARBA" id="ARBA00053015"/>
    </source>
</evidence>
<keyword evidence="5 22" id="KW-0808">Transferase</keyword>
<dbReference type="SUPFAM" id="SSF52540">
    <property type="entry name" value="P-loop containing nucleoside triphosphate hydrolases"/>
    <property type="match status" value="1"/>
</dbReference>
<dbReference type="Gene3D" id="3.40.50.300">
    <property type="entry name" value="P-loop containing nucleotide triphosphate hydrolases"/>
    <property type="match status" value="1"/>
</dbReference>
<evidence type="ECO:0000259" key="21">
    <source>
        <dbReference type="Pfam" id="PF13807"/>
    </source>
</evidence>
<evidence type="ECO:0000256" key="9">
    <source>
        <dbReference type="ARBA" id="ARBA00022840"/>
    </source>
</evidence>
<evidence type="ECO:0000256" key="2">
    <source>
        <dbReference type="ARBA" id="ARBA00008883"/>
    </source>
</evidence>
<keyword evidence="9" id="KW-0067">ATP-binding</keyword>
<dbReference type="PANTHER" id="PTHR32309:SF32">
    <property type="entry name" value="TYROSINE-PROTEIN KINASE ETK-RELATED"/>
    <property type="match status" value="1"/>
</dbReference>
<dbReference type="RefSeq" id="WP_150697034.1">
    <property type="nucleotide sequence ID" value="NZ_CABPRZ010000007.1"/>
</dbReference>
<evidence type="ECO:0000256" key="12">
    <source>
        <dbReference type="ARBA" id="ARBA00023137"/>
    </source>
</evidence>
<evidence type="ECO:0000256" key="18">
    <source>
        <dbReference type="SAM" id="Phobius"/>
    </source>
</evidence>
<dbReference type="EMBL" id="CABPRZ010000007">
    <property type="protein sequence ID" value="VVE02567.1"/>
    <property type="molecule type" value="Genomic_DNA"/>
</dbReference>
<dbReference type="FunFam" id="3.40.50.300:FF:000527">
    <property type="entry name" value="Tyrosine-protein kinase etk"/>
    <property type="match status" value="1"/>
</dbReference>
<proteinExistence type="inferred from homology"/>
<keyword evidence="6 18" id="KW-0812">Transmembrane</keyword>
<dbReference type="AlphaFoldDB" id="A0A5E4URK9"/>
<keyword evidence="3" id="KW-1003">Cell membrane</keyword>
<evidence type="ECO:0000256" key="16">
    <source>
        <dbReference type="ARBA" id="ARBA00067833"/>
    </source>
</evidence>
<evidence type="ECO:0000256" key="7">
    <source>
        <dbReference type="ARBA" id="ARBA00022741"/>
    </source>
</evidence>
<comment type="similarity">
    <text evidence="2">Belongs to the etk/wzc family.</text>
</comment>
<gene>
    <name evidence="22" type="ORF">PTE30175_02139</name>
</gene>
<dbReference type="OrthoDB" id="9808257at2"/>
<dbReference type="GO" id="GO:0005886">
    <property type="term" value="C:plasma membrane"/>
    <property type="evidence" value="ECO:0007669"/>
    <property type="project" value="UniProtKB-SubCell"/>
</dbReference>
<keyword evidence="23" id="KW-1185">Reference proteome</keyword>